<dbReference type="InterPro" id="IPR029058">
    <property type="entry name" value="AB_hydrolase_fold"/>
</dbReference>
<dbReference type="EMBL" id="JNBS01004506">
    <property type="protein sequence ID" value="OQR83137.1"/>
    <property type="molecule type" value="Genomic_DNA"/>
</dbReference>
<proteinExistence type="predicted"/>
<sequence length="403" mass="45363">MAEIFQATGGLMNIYTMDHRGVGRSSRLDTFCPLNSTPKTLEGVAPYYEQCFEAIKVEYGDDAPKAFSVTSAASDIALIIQNQTQENAFVYGVSYGTYLVERLMHLAPSNVKGYILDSIVSENPVKYWSDWDLDVASTESYYYSVCDHDDFCASKLGNDSKQVAINVLKKLDLNNTECAQTIYAAKGLPSYFLGQLFSGLVQVYNQRNMIPAILYRLQRCVVSIESEITFLDHLIGKKIDGTNDGGVHNDVLPGDPYNPKSTVDRMVYYNIVYNELWRPITAEEWINQTHQLTWQSENSQTIAVKLEIYNAFQAKFSYQHDMYWNKTASVPQNSSVLMLSSSIDPQTNLKYAVYENASMLESNKLLVQFPFGSHFAYASTNMNLKNPSENCAAAIVHSYLKAN</sequence>
<dbReference type="AlphaFoldDB" id="A0A1V9YBR9"/>
<name>A0A1V9YBR9_9STRA</name>
<dbReference type="Proteomes" id="UP000243217">
    <property type="component" value="Unassembled WGS sequence"/>
</dbReference>
<keyword evidence="2" id="KW-0378">Hydrolase</keyword>
<dbReference type="GO" id="GO:0006508">
    <property type="term" value="P:proteolysis"/>
    <property type="evidence" value="ECO:0007669"/>
    <property type="project" value="UniProtKB-KW"/>
</dbReference>
<dbReference type="GO" id="GO:0008233">
    <property type="term" value="F:peptidase activity"/>
    <property type="evidence" value="ECO:0007669"/>
    <property type="project" value="UniProtKB-KW"/>
</dbReference>
<reference evidence="2 3" key="1">
    <citation type="journal article" date="2014" name="Genome Biol. Evol.">
        <title>The secreted proteins of Achlya hypogyna and Thraustotheca clavata identify the ancestral oomycete secretome and reveal gene acquisitions by horizontal gene transfer.</title>
        <authorList>
            <person name="Misner I."/>
            <person name="Blouin N."/>
            <person name="Leonard G."/>
            <person name="Richards T.A."/>
            <person name="Lane C.E."/>
        </authorList>
    </citation>
    <scope>NUCLEOTIDE SEQUENCE [LARGE SCALE GENOMIC DNA]</scope>
    <source>
        <strain evidence="2 3">ATCC 34112</strain>
    </source>
</reference>
<dbReference type="InterPro" id="IPR000073">
    <property type="entry name" value="AB_hydrolase_1"/>
</dbReference>
<dbReference type="STRING" id="74557.A0A1V9YBR9"/>
<dbReference type="SUPFAM" id="SSF53474">
    <property type="entry name" value="alpha/beta-Hydrolases"/>
    <property type="match status" value="1"/>
</dbReference>
<evidence type="ECO:0000259" key="1">
    <source>
        <dbReference type="Pfam" id="PF00561"/>
    </source>
</evidence>
<keyword evidence="2" id="KW-0645">Protease</keyword>
<comment type="caution">
    <text evidence="2">The sequence shown here is derived from an EMBL/GenBank/DDBJ whole genome shotgun (WGS) entry which is preliminary data.</text>
</comment>
<feature type="non-terminal residue" evidence="2">
    <location>
        <position position="403"/>
    </location>
</feature>
<organism evidence="2 3">
    <name type="scientific">Thraustotheca clavata</name>
    <dbReference type="NCBI Taxonomy" id="74557"/>
    <lineage>
        <taxon>Eukaryota</taxon>
        <taxon>Sar</taxon>
        <taxon>Stramenopiles</taxon>
        <taxon>Oomycota</taxon>
        <taxon>Saprolegniomycetes</taxon>
        <taxon>Saprolegniales</taxon>
        <taxon>Achlyaceae</taxon>
        <taxon>Thraustotheca</taxon>
    </lineage>
</organism>
<dbReference type="Pfam" id="PF00561">
    <property type="entry name" value="Abhydrolase_1"/>
    <property type="match status" value="1"/>
</dbReference>
<accession>A0A1V9YBR9</accession>
<dbReference type="OrthoDB" id="66856at2759"/>
<evidence type="ECO:0000313" key="2">
    <source>
        <dbReference type="EMBL" id="OQR83137.1"/>
    </source>
</evidence>
<feature type="domain" description="AB hydrolase-1" evidence="1">
    <location>
        <begin position="14"/>
        <end position="132"/>
    </location>
</feature>
<gene>
    <name evidence="2" type="ORF">THRCLA_10980</name>
</gene>
<evidence type="ECO:0000313" key="3">
    <source>
        <dbReference type="Proteomes" id="UP000243217"/>
    </source>
</evidence>
<protein>
    <submittedName>
        <fullName evidence="2">Serine protease family S33</fullName>
    </submittedName>
</protein>
<dbReference type="Gene3D" id="3.40.50.1820">
    <property type="entry name" value="alpha/beta hydrolase"/>
    <property type="match status" value="1"/>
</dbReference>
<keyword evidence="3" id="KW-1185">Reference proteome</keyword>